<dbReference type="InParanoid" id="A0A3G9JPP9"/>
<dbReference type="EMBL" id="AP019309">
    <property type="protein sequence ID" value="BBH26228.1"/>
    <property type="molecule type" value="Genomic_DNA"/>
</dbReference>
<feature type="domain" description="DUF1653" evidence="1">
    <location>
        <begin position="12"/>
        <end position="83"/>
    </location>
</feature>
<dbReference type="AlphaFoldDB" id="A0A3G9JPP9"/>
<sequence length="92" mass="10958">MRGPFQPGDIVAHFKRETVTDGSDTYLYRIIGVATHSETREKMMVYQALYGDFGAYVRPYDMFMSEVDHEKYPDIKQKYRFEKLTQDEEDHH</sequence>
<gene>
    <name evidence="2" type="ORF">SG0102_11620</name>
</gene>
<dbReference type="KEGG" id="ebm:SG0102_11620"/>
<reference evidence="2 3" key="1">
    <citation type="submission" date="2018-11" db="EMBL/GenBank/DDBJ databases">
        <title>Novel Erysipelotrichaceae bacterium isolated from small intestine of a swine.</title>
        <authorList>
            <person name="Kim J.S."/>
            <person name="Choe H."/>
            <person name="Lee Y.R."/>
            <person name="Kim K.M."/>
            <person name="Park D.S."/>
        </authorList>
    </citation>
    <scope>NUCLEOTIDE SEQUENCE [LARGE SCALE GENOMIC DNA]</scope>
    <source>
        <strain evidence="2 3">SG0102</strain>
    </source>
</reference>
<evidence type="ECO:0000313" key="2">
    <source>
        <dbReference type="EMBL" id="BBH26228.1"/>
    </source>
</evidence>
<dbReference type="InterPro" id="IPR037135">
    <property type="entry name" value="DUF1653-like_dom_sf"/>
</dbReference>
<dbReference type="Proteomes" id="UP000268059">
    <property type="component" value="Chromosome"/>
</dbReference>
<proteinExistence type="predicted"/>
<dbReference type="OrthoDB" id="371169at2"/>
<organism evidence="2 3">
    <name type="scientific">Intestinibaculum porci</name>
    <dbReference type="NCBI Taxonomy" id="2487118"/>
    <lineage>
        <taxon>Bacteria</taxon>
        <taxon>Bacillati</taxon>
        <taxon>Bacillota</taxon>
        <taxon>Erysipelotrichia</taxon>
        <taxon>Erysipelotrichales</taxon>
        <taxon>Erysipelotrichaceae</taxon>
        <taxon>Intestinibaculum</taxon>
    </lineage>
</organism>
<dbReference type="Gene3D" id="2.30.30.320">
    <property type="entry name" value="DUF1653-like domain"/>
    <property type="match status" value="1"/>
</dbReference>
<dbReference type="RefSeq" id="WP_125119120.1">
    <property type="nucleotide sequence ID" value="NZ_AP019309.1"/>
</dbReference>
<dbReference type="InterPro" id="IPR023387">
    <property type="entry name" value="DUF1653-like_dom"/>
</dbReference>
<evidence type="ECO:0000259" key="1">
    <source>
        <dbReference type="Pfam" id="PF07866"/>
    </source>
</evidence>
<name>A0A3G9JPP9_9FIRM</name>
<evidence type="ECO:0000313" key="3">
    <source>
        <dbReference type="Proteomes" id="UP000268059"/>
    </source>
</evidence>
<dbReference type="Pfam" id="PF07866">
    <property type="entry name" value="DUF1653"/>
    <property type="match status" value="1"/>
</dbReference>
<accession>A0A3G9JPP9</accession>
<protein>
    <recommendedName>
        <fullName evidence="1">DUF1653 domain-containing protein</fullName>
    </recommendedName>
</protein>
<keyword evidence="3" id="KW-1185">Reference proteome</keyword>